<reference evidence="1" key="1">
    <citation type="submission" date="2022-03" db="EMBL/GenBank/DDBJ databases">
        <title>Genomic analyses of argali, domestic sheep and their hybrids provide insights into chromosomal evolution, heterosis and genetic basis of agronomic traits.</title>
        <authorList>
            <person name="Li M."/>
        </authorList>
    </citation>
    <scope>NUCLEOTIDE SEQUENCE</scope>
    <source>
        <strain evidence="1">CAU-MHL-2022a</strain>
        <tissue evidence="1">Skin</tissue>
    </source>
</reference>
<comment type="caution">
    <text evidence="1">The sequence shown here is derived from an EMBL/GenBank/DDBJ whole genome shotgun (WGS) entry which is preliminary data.</text>
</comment>
<dbReference type="Proteomes" id="UP001214576">
    <property type="component" value="Unassembled WGS sequence"/>
</dbReference>
<name>A0AAD4UBC2_OVIAM</name>
<organism evidence="1 2">
    <name type="scientific">Ovis ammon polii</name>
    <dbReference type="NCBI Taxonomy" id="230172"/>
    <lineage>
        <taxon>Eukaryota</taxon>
        <taxon>Metazoa</taxon>
        <taxon>Chordata</taxon>
        <taxon>Craniata</taxon>
        <taxon>Vertebrata</taxon>
        <taxon>Euteleostomi</taxon>
        <taxon>Mammalia</taxon>
        <taxon>Eutheria</taxon>
        <taxon>Laurasiatheria</taxon>
        <taxon>Artiodactyla</taxon>
        <taxon>Ruminantia</taxon>
        <taxon>Pecora</taxon>
        <taxon>Bovidae</taxon>
        <taxon>Caprinae</taxon>
        <taxon>Ovis</taxon>
    </lineage>
</organism>
<evidence type="ECO:0000313" key="1">
    <source>
        <dbReference type="EMBL" id="KAI4543933.1"/>
    </source>
</evidence>
<evidence type="ECO:0000313" key="2">
    <source>
        <dbReference type="Proteomes" id="UP001214576"/>
    </source>
</evidence>
<proteinExistence type="predicted"/>
<protein>
    <submittedName>
        <fullName evidence="1">Uncharacterized protein</fullName>
    </submittedName>
</protein>
<keyword evidence="2" id="KW-1185">Reference proteome</keyword>
<dbReference type="EMBL" id="JAKZEL010000005">
    <property type="protein sequence ID" value="KAI4543933.1"/>
    <property type="molecule type" value="Genomic_DNA"/>
</dbReference>
<sequence length="146" mass="15627">MHHLHGPFRAALGLRGLTVWLGLDLLTSFSLHGHRCGLALLRLCNNDLPRLDGGCGAGGLLALLLPPDLVSSGLLSQPEAVLDWLSKSHIPAQLLLTLCCFPLISRNNIGEKVKLITFCNCHGNVMPLKSLALVLLCVDPGPKSQL</sequence>
<accession>A0AAD4UBC2</accession>
<gene>
    <name evidence="1" type="ORF">MG293_006727</name>
</gene>
<dbReference type="AlphaFoldDB" id="A0AAD4UBC2"/>